<dbReference type="RefSeq" id="WP_289268222.1">
    <property type="nucleotide sequence ID" value="NZ_OX365700.1"/>
</dbReference>
<name>A0AA86MYI3_9BACT</name>
<dbReference type="KEGG" id="nti:DNFV4_01715"/>
<protein>
    <submittedName>
        <fullName evidence="1">Uncharacterized protein</fullName>
    </submittedName>
</protein>
<accession>A0AA86MYI3</accession>
<dbReference type="AlphaFoldDB" id="A0AA86MYI3"/>
<gene>
    <name evidence="1" type="ORF">DNFV4_01715</name>
</gene>
<dbReference type="Proteomes" id="UP001179121">
    <property type="component" value="Chromosome"/>
</dbReference>
<proteinExistence type="predicted"/>
<dbReference type="EMBL" id="OX365700">
    <property type="protein sequence ID" value="CAI4031289.1"/>
    <property type="molecule type" value="Genomic_DNA"/>
</dbReference>
<evidence type="ECO:0000313" key="2">
    <source>
        <dbReference type="Proteomes" id="UP001179121"/>
    </source>
</evidence>
<sequence>MAMTTTETMVIDILRQEGEQTLESLWHRSGLDWVQVFGAIDHLSRSGEVSLRRATERHYQVSLTGMR</sequence>
<evidence type="ECO:0000313" key="1">
    <source>
        <dbReference type="EMBL" id="CAI4031289.1"/>
    </source>
</evidence>
<dbReference type="InterPro" id="IPR036390">
    <property type="entry name" value="WH_DNA-bd_sf"/>
</dbReference>
<dbReference type="SUPFAM" id="SSF46785">
    <property type="entry name" value="Winged helix' DNA-binding domain"/>
    <property type="match status" value="1"/>
</dbReference>
<keyword evidence="2" id="KW-1185">Reference proteome</keyword>
<reference evidence="1" key="1">
    <citation type="submission" date="2022-10" db="EMBL/GenBank/DDBJ databases">
        <authorList>
            <person name="Koch H."/>
        </authorList>
    </citation>
    <scope>NUCLEOTIDE SEQUENCE</scope>
    <source>
        <strain evidence="1">DNF</strain>
    </source>
</reference>
<organism evidence="1 2">
    <name type="scientific">Nitrospira tepida</name>
    <dbReference type="NCBI Taxonomy" id="2973512"/>
    <lineage>
        <taxon>Bacteria</taxon>
        <taxon>Pseudomonadati</taxon>
        <taxon>Nitrospirota</taxon>
        <taxon>Nitrospiria</taxon>
        <taxon>Nitrospirales</taxon>
        <taxon>Nitrospiraceae</taxon>
        <taxon>Nitrospira</taxon>
    </lineage>
</organism>